<comment type="caution">
    <text evidence="3">The sequence shown here is derived from an EMBL/GenBank/DDBJ whole genome shotgun (WGS) entry which is preliminary data.</text>
</comment>
<protein>
    <submittedName>
        <fullName evidence="3">DNA-protecting protein DprA</fullName>
    </submittedName>
</protein>
<reference evidence="3 4" key="1">
    <citation type="submission" date="2018-10" db="EMBL/GenBank/DDBJ databases">
        <title>Draft genome sequence of Weissella viridescens UCO-SMC3.</title>
        <authorList>
            <person name="Garcia-Cancino A."/>
            <person name="Espinoza-Monje M."/>
            <person name="Albarracin L."/>
            <person name="Garcia-Castillo V."/>
            <person name="Campos-Martin J."/>
            <person name="Nakano Y."/>
            <person name="Guitierrez-Zamorano C."/>
            <person name="Ikeda-Ohtsubo W."/>
            <person name="Morita H."/>
            <person name="Kitazawa H."/>
            <person name="Villena J."/>
        </authorList>
    </citation>
    <scope>NUCLEOTIDE SEQUENCE [LARGE SCALE GENOMIC DNA]</scope>
    <source>
        <strain evidence="3 4">UCO-SMC3</strain>
    </source>
</reference>
<comment type="similarity">
    <text evidence="1">Belongs to the DprA/Smf family.</text>
</comment>
<evidence type="ECO:0000259" key="2">
    <source>
        <dbReference type="Pfam" id="PF02481"/>
    </source>
</evidence>
<proteinExistence type="inferred from homology"/>
<sequence>MVLKRKVHRQFIAKRSLQLKIMYKIRCMASLFLNKGGTNMQRIFLLWLMLLPITVKQRSHIWAWAQARQAYRCNLAWMEDCGFSDTQQQKLKHWYTQTSWSTLLGHLQNVPTLTILDDAYPFCLKMIAQPPLVLFYAGDLSLLKRKTVAIVGSRQIQANTLAVLKTWVPELVRQGYTVISGNAAGVDSVVHRLVLGQRGQTIAVIGTGLDYCYPKTNSALQKYISEVGLVLSEYLPWFGPKQWHFPERNRIIVGLTQDVFICQAAQKSGTMVTAEIALDENRNLWVLPGNVLDPAYAGSFDLIREGAQILIDVTDFTQGNDNM</sequence>
<dbReference type="PANTHER" id="PTHR43022:SF1">
    <property type="entry name" value="PROTEIN SMF"/>
    <property type="match status" value="1"/>
</dbReference>
<evidence type="ECO:0000313" key="3">
    <source>
        <dbReference type="EMBL" id="RRG18210.1"/>
    </source>
</evidence>
<evidence type="ECO:0000256" key="1">
    <source>
        <dbReference type="ARBA" id="ARBA00006525"/>
    </source>
</evidence>
<dbReference type="SUPFAM" id="SSF102405">
    <property type="entry name" value="MCP/YpsA-like"/>
    <property type="match status" value="1"/>
</dbReference>
<gene>
    <name evidence="3" type="primary">dprA</name>
    <name evidence="3" type="ORF">D3P96_02670</name>
</gene>
<dbReference type="Proteomes" id="UP000275836">
    <property type="component" value="Unassembled WGS sequence"/>
</dbReference>
<dbReference type="EMBL" id="RHGY01000002">
    <property type="protein sequence ID" value="RRG18210.1"/>
    <property type="molecule type" value="Genomic_DNA"/>
</dbReference>
<dbReference type="InterPro" id="IPR057666">
    <property type="entry name" value="DrpA_SLOG"/>
</dbReference>
<accession>A0A3P2RHJ0</accession>
<evidence type="ECO:0000313" key="4">
    <source>
        <dbReference type="Proteomes" id="UP000275836"/>
    </source>
</evidence>
<name>A0A3P2RHJ0_WEIVI</name>
<dbReference type="PANTHER" id="PTHR43022">
    <property type="entry name" value="PROTEIN SMF"/>
    <property type="match status" value="1"/>
</dbReference>
<dbReference type="Pfam" id="PF02481">
    <property type="entry name" value="DNA_processg_A"/>
    <property type="match status" value="1"/>
</dbReference>
<dbReference type="GO" id="GO:0009294">
    <property type="term" value="P:DNA-mediated transformation"/>
    <property type="evidence" value="ECO:0007669"/>
    <property type="project" value="InterPro"/>
</dbReference>
<dbReference type="InterPro" id="IPR003488">
    <property type="entry name" value="DprA"/>
</dbReference>
<feature type="domain" description="Smf/DprA SLOG" evidence="2">
    <location>
        <begin position="113"/>
        <end position="317"/>
    </location>
</feature>
<dbReference type="OrthoDB" id="9785707at2"/>
<organism evidence="3 4">
    <name type="scientific">Weissella viridescens</name>
    <name type="common">Lactobacillus viridescens</name>
    <dbReference type="NCBI Taxonomy" id="1629"/>
    <lineage>
        <taxon>Bacteria</taxon>
        <taxon>Bacillati</taxon>
        <taxon>Bacillota</taxon>
        <taxon>Bacilli</taxon>
        <taxon>Lactobacillales</taxon>
        <taxon>Lactobacillaceae</taxon>
        <taxon>Weissella</taxon>
    </lineage>
</organism>
<dbReference type="AlphaFoldDB" id="A0A3P2RHJ0"/>
<dbReference type="NCBIfam" id="TIGR00732">
    <property type="entry name" value="dprA"/>
    <property type="match status" value="1"/>
</dbReference>
<dbReference type="Gene3D" id="3.40.50.450">
    <property type="match status" value="1"/>
</dbReference>